<sequence length="107" mass="12490">MGEDTTLWGIEKDVRFRLKSAYSHATRNLNDEPHKICKDMWKWRGPSRVKHFLWVVSHRRLLTNKEKERRGGSLTTANAHIAVEQKKQWNTSSKNATRIQDYGIVSG</sequence>
<organism evidence="2 3">
    <name type="scientific">Linum trigynum</name>
    <dbReference type="NCBI Taxonomy" id="586398"/>
    <lineage>
        <taxon>Eukaryota</taxon>
        <taxon>Viridiplantae</taxon>
        <taxon>Streptophyta</taxon>
        <taxon>Embryophyta</taxon>
        <taxon>Tracheophyta</taxon>
        <taxon>Spermatophyta</taxon>
        <taxon>Magnoliopsida</taxon>
        <taxon>eudicotyledons</taxon>
        <taxon>Gunneridae</taxon>
        <taxon>Pentapetalae</taxon>
        <taxon>rosids</taxon>
        <taxon>fabids</taxon>
        <taxon>Malpighiales</taxon>
        <taxon>Linaceae</taxon>
        <taxon>Linum</taxon>
    </lineage>
</organism>
<proteinExistence type="predicted"/>
<evidence type="ECO:0000259" key="1">
    <source>
        <dbReference type="Pfam" id="PF13966"/>
    </source>
</evidence>
<dbReference type="InterPro" id="IPR026960">
    <property type="entry name" value="RVT-Znf"/>
</dbReference>
<dbReference type="AlphaFoldDB" id="A0AAV2EE80"/>
<dbReference type="EMBL" id="OZ034817">
    <property type="protein sequence ID" value="CAL1384002.1"/>
    <property type="molecule type" value="Genomic_DNA"/>
</dbReference>
<keyword evidence="3" id="KW-1185">Reference proteome</keyword>
<gene>
    <name evidence="2" type="ORF">LTRI10_LOCUS25237</name>
</gene>
<reference evidence="2 3" key="1">
    <citation type="submission" date="2024-04" db="EMBL/GenBank/DDBJ databases">
        <authorList>
            <person name="Fracassetti M."/>
        </authorList>
    </citation>
    <scope>NUCLEOTIDE SEQUENCE [LARGE SCALE GENOMIC DNA]</scope>
</reference>
<protein>
    <recommendedName>
        <fullName evidence="1">Reverse transcriptase zinc-binding domain-containing protein</fullName>
    </recommendedName>
</protein>
<dbReference type="Pfam" id="PF13966">
    <property type="entry name" value="zf-RVT"/>
    <property type="match status" value="1"/>
</dbReference>
<name>A0AAV2EE80_9ROSI</name>
<evidence type="ECO:0000313" key="2">
    <source>
        <dbReference type="EMBL" id="CAL1384002.1"/>
    </source>
</evidence>
<feature type="domain" description="Reverse transcriptase zinc-binding" evidence="1">
    <location>
        <begin position="16"/>
        <end position="73"/>
    </location>
</feature>
<dbReference type="Proteomes" id="UP001497516">
    <property type="component" value="Chromosome 4"/>
</dbReference>
<evidence type="ECO:0000313" key="3">
    <source>
        <dbReference type="Proteomes" id="UP001497516"/>
    </source>
</evidence>
<accession>A0AAV2EE80</accession>